<organism evidence="2 3">
    <name type="scientific">Kitasatospora cheerisanensis KCTC 2395</name>
    <dbReference type="NCBI Taxonomy" id="1348663"/>
    <lineage>
        <taxon>Bacteria</taxon>
        <taxon>Bacillati</taxon>
        <taxon>Actinomycetota</taxon>
        <taxon>Actinomycetes</taxon>
        <taxon>Kitasatosporales</taxon>
        <taxon>Streptomycetaceae</taxon>
        <taxon>Kitasatospora</taxon>
    </lineage>
</organism>
<keyword evidence="3" id="KW-1185">Reference proteome</keyword>
<feature type="compositionally biased region" description="Low complexity" evidence="1">
    <location>
        <begin position="117"/>
        <end position="126"/>
    </location>
</feature>
<accession>A0A066YR35</accession>
<reference evidence="2 3" key="1">
    <citation type="submission" date="2014-05" db="EMBL/GenBank/DDBJ databases">
        <title>Draft Genome Sequence of Kitasatospora cheerisanensis KCTC 2395.</title>
        <authorList>
            <person name="Nam D.H."/>
        </authorList>
    </citation>
    <scope>NUCLEOTIDE SEQUENCE [LARGE SCALE GENOMIC DNA]</scope>
    <source>
        <strain evidence="2 3">KCTC 2395</strain>
    </source>
</reference>
<dbReference type="eggNOG" id="ENOG502ZW0F">
    <property type="taxonomic scope" value="Bacteria"/>
</dbReference>
<feature type="region of interest" description="Disordered" evidence="1">
    <location>
        <begin position="1"/>
        <end position="158"/>
    </location>
</feature>
<dbReference type="AlphaFoldDB" id="A0A066YR35"/>
<dbReference type="EMBL" id="JNBY01000172">
    <property type="protein sequence ID" value="KDN80546.1"/>
    <property type="molecule type" value="Genomic_DNA"/>
</dbReference>
<feature type="compositionally biased region" description="Pro residues" evidence="1">
    <location>
        <begin position="106"/>
        <end position="115"/>
    </location>
</feature>
<gene>
    <name evidence="2" type="ORF">KCH_76930</name>
</gene>
<evidence type="ECO:0000313" key="3">
    <source>
        <dbReference type="Proteomes" id="UP000027178"/>
    </source>
</evidence>
<dbReference type="HOGENOM" id="CLU_1025934_0_0_11"/>
<sequence length="271" mass="29157">MPPGDGPRSPHRLNRDPAAAAAPRTADARPPLTDHTTYQAPHRCIHEPAARQATHDDTTAERETILRQNHNWLHKPKDAHRPAIEAPGHRHPRARPASTANTTVPRRPPPAPGPGGPAAHRSPAAASTRSQGRARPPTVRPRASSLAADKRGSDVMSQPVHDGVELIPRPEQSPAALKAALAVVATDRLPEMIDGQTKAMAEAIATGSVQPIRSFVAHWAAVVEIERHPATAQAYHRANYLANHAVTIQECREHATTVAELYRAAFAAVNE</sequence>
<comment type="caution">
    <text evidence="2">The sequence shown here is derived from an EMBL/GenBank/DDBJ whole genome shotgun (WGS) entry which is preliminary data.</text>
</comment>
<protein>
    <submittedName>
        <fullName evidence="2">Uncharacterized protein</fullName>
    </submittedName>
</protein>
<feature type="compositionally biased region" description="Basic and acidic residues" evidence="1">
    <location>
        <begin position="44"/>
        <end position="65"/>
    </location>
</feature>
<dbReference type="PATRIC" id="fig|1348663.4.peg.7432"/>
<dbReference type="Proteomes" id="UP000027178">
    <property type="component" value="Unassembled WGS sequence"/>
</dbReference>
<feature type="compositionally biased region" description="Low complexity" evidence="1">
    <location>
        <begin position="16"/>
        <end position="31"/>
    </location>
</feature>
<evidence type="ECO:0000256" key="1">
    <source>
        <dbReference type="SAM" id="MobiDB-lite"/>
    </source>
</evidence>
<name>A0A066YR35_9ACTN</name>
<proteinExistence type="predicted"/>
<evidence type="ECO:0000313" key="2">
    <source>
        <dbReference type="EMBL" id="KDN80546.1"/>
    </source>
</evidence>